<keyword evidence="5" id="KW-1185">Reference proteome</keyword>
<dbReference type="InterPro" id="IPR002125">
    <property type="entry name" value="CMP_dCMP_dom"/>
</dbReference>
<dbReference type="SUPFAM" id="SSF53927">
    <property type="entry name" value="Cytidine deaminase-like"/>
    <property type="match status" value="1"/>
</dbReference>
<evidence type="ECO:0000256" key="1">
    <source>
        <dbReference type="ARBA" id="ARBA00022723"/>
    </source>
</evidence>
<dbReference type="GO" id="GO:0052717">
    <property type="term" value="F:tRNA-specific adenosine-34 deaminase activity"/>
    <property type="evidence" value="ECO:0007669"/>
    <property type="project" value="UniProtKB-EC"/>
</dbReference>
<dbReference type="RefSeq" id="WP_024863620.1">
    <property type="nucleotide sequence ID" value="NZ_CP024965.1"/>
</dbReference>
<name>A0A2K8NZ89_9MOLU</name>
<sequence length="145" mass="16775">MEQIIFDELIELLKKTEPSKDVPVSAIIVDENKKIVAKGWNTRNKEQNISCHAEINAINSAIKKMKTLKLNKCKIVITMEPCEMCYGAIKQAHIKKIDYILTNQKYGFSSAYSINDILLSFKQCSTKIQQKIYQQILDNFFQKLR</sequence>
<keyword evidence="2" id="KW-0862">Zinc</keyword>
<evidence type="ECO:0000313" key="5">
    <source>
        <dbReference type="Proteomes" id="UP000232230"/>
    </source>
</evidence>
<gene>
    <name evidence="4" type="primary">tadA</name>
    <name evidence="4" type="ORF">ESOMN_v1c07250</name>
</gene>
<organism evidence="4 5">
    <name type="scientific">Williamsoniiplasma somnilux</name>
    <dbReference type="NCBI Taxonomy" id="215578"/>
    <lineage>
        <taxon>Bacteria</taxon>
        <taxon>Bacillati</taxon>
        <taxon>Mycoplasmatota</taxon>
        <taxon>Mollicutes</taxon>
        <taxon>Entomoplasmatales</taxon>
        <taxon>Williamsoniiplasma</taxon>
    </lineage>
</organism>
<dbReference type="Gene3D" id="3.40.140.10">
    <property type="entry name" value="Cytidine Deaminase, domain 2"/>
    <property type="match status" value="1"/>
</dbReference>
<evidence type="ECO:0000259" key="3">
    <source>
        <dbReference type="PROSITE" id="PS51747"/>
    </source>
</evidence>
<protein>
    <submittedName>
        <fullName evidence="4">tRNA-specific adenosine deaminase</fullName>
    </submittedName>
</protein>
<dbReference type="InterPro" id="IPR016192">
    <property type="entry name" value="APOBEC/CMP_deaminase_Zn-bd"/>
</dbReference>
<evidence type="ECO:0000256" key="2">
    <source>
        <dbReference type="ARBA" id="ARBA00022833"/>
    </source>
</evidence>
<feature type="domain" description="CMP/dCMP-type deaminase" evidence="3">
    <location>
        <begin position="1"/>
        <end position="111"/>
    </location>
</feature>
<dbReference type="PROSITE" id="PS51747">
    <property type="entry name" value="CYT_DCMP_DEAMINASES_2"/>
    <property type="match status" value="1"/>
</dbReference>
<dbReference type="GO" id="GO:0008270">
    <property type="term" value="F:zinc ion binding"/>
    <property type="evidence" value="ECO:0007669"/>
    <property type="project" value="InterPro"/>
</dbReference>
<dbReference type="AlphaFoldDB" id="A0A2K8NZ89"/>
<proteinExistence type="predicted"/>
<dbReference type="Pfam" id="PF00383">
    <property type="entry name" value="dCMP_cyt_deam_1"/>
    <property type="match status" value="1"/>
</dbReference>
<dbReference type="KEGG" id="esx:ESOMN_v1c07250"/>
<dbReference type="Proteomes" id="UP000232230">
    <property type="component" value="Chromosome"/>
</dbReference>
<accession>A0A2K8NZ89</accession>
<dbReference type="InterPro" id="IPR016193">
    <property type="entry name" value="Cytidine_deaminase-like"/>
</dbReference>
<keyword evidence="1" id="KW-0479">Metal-binding</keyword>
<dbReference type="EMBL" id="CP024965">
    <property type="protein sequence ID" value="ATZ19107.1"/>
    <property type="molecule type" value="Genomic_DNA"/>
</dbReference>
<dbReference type="GO" id="GO:0002100">
    <property type="term" value="P:tRNA wobble adenosine to inosine editing"/>
    <property type="evidence" value="ECO:0007669"/>
    <property type="project" value="InterPro"/>
</dbReference>
<dbReference type="PANTHER" id="PTHR11079:SF179">
    <property type="entry name" value="TRNA(ADENINE(34)) DEAMINASE, CHLOROPLASTIC"/>
    <property type="match status" value="1"/>
</dbReference>
<reference evidence="4 5" key="1">
    <citation type="submission" date="2017-11" db="EMBL/GenBank/DDBJ databases">
        <title>Genome sequence of Entomoplasma somnilux PYAN-1 (ATCC 49194).</title>
        <authorList>
            <person name="Lo W.-S."/>
            <person name="Gasparich G.E."/>
            <person name="Kuo C.-H."/>
        </authorList>
    </citation>
    <scope>NUCLEOTIDE SEQUENCE [LARGE SCALE GENOMIC DNA]</scope>
    <source>
        <strain evidence="4 5">PYAN-1</strain>
    </source>
</reference>
<dbReference type="PANTHER" id="PTHR11079">
    <property type="entry name" value="CYTOSINE DEAMINASE FAMILY MEMBER"/>
    <property type="match status" value="1"/>
</dbReference>
<evidence type="ECO:0000313" key="4">
    <source>
        <dbReference type="EMBL" id="ATZ19107.1"/>
    </source>
</evidence>
<dbReference type="CDD" id="cd01285">
    <property type="entry name" value="nucleoside_deaminase"/>
    <property type="match status" value="1"/>
</dbReference>
<dbReference type="PROSITE" id="PS00903">
    <property type="entry name" value="CYT_DCMP_DEAMINASES_1"/>
    <property type="match status" value="1"/>
</dbReference>